<sequence length="221" mass="25647">MFEIINNIVKELTNVRNSILYMNPSQMDLMQQQFSNHTPFDEDFAEQPIEHTIIEDEHDEDDDDEEEDENEEEDEEEDDEDDEDDDDEDYDEEYDTLVDNTQKIKVSLEQPVKIVNVNIETTNLDIEEINDLATDEFASLEEDPIVEIDVNAETVIVNKLVDEIIKTTESEIIVEETASKDIYKNMNTQQLKQVVITKGLSTNPSKLKKNELLQLLENSDL</sequence>
<dbReference type="EMBL" id="MN738925">
    <property type="protein sequence ID" value="QHT31844.1"/>
    <property type="molecule type" value="Genomic_DNA"/>
</dbReference>
<dbReference type="AlphaFoldDB" id="A0A6C0ERN0"/>
<feature type="compositionally biased region" description="Acidic residues" evidence="1">
    <location>
        <begin position="56"/>
        <end position="91"/>
    </location>
</feature>
<evidence type="ECO:0008006" key="3">
    <source>
        <dbReference type="Google" id="ProtNLM"/>
    </source>
</evidence>
<name>A0A6C0ERN0_9ZZZZ</name>
<organism evidence="2">
    <name type="scientific">viral metagenome</name>
    <dbReference type="NCBI Taxonomy" id="1070528"/>
    <lineage>
        <taxon>unclassified sequences</taxon>
        <taxon>metagenomes</taxon>
        <taxon>organismal metagenomes</taxon>
    </lineage>
</organism>
<feature type="region of interest" description="Disordered" evidence="1">
    <location>
        <begin position="54"/>
        <end position="91"/>
    </location>
</feature>
<proteinExistence type="predicted"/>
<accession>A0A6C0ERN0</accession>
<evidence type="ECO:0000313" key="2">
    <source>
        <dbReference type="EMBL" id="QHT31844.1"/>
    </source>
</evidence>
<evidence type="ECO:0000256" key="1">
    <source>
        <dbReference type="SAM" id="MobiDB-lite"/>
    </source>
</evidence>
<protein>
    <recommendedName>
        <fullName evidence="3">Rho termination factor N-terminal domain-containing protein</fullName>
    </recommendedName>
</protein>
<reference evidence="2" key="1">
    <citation type="journal article" date="2020" name="Nature">
        <title>Giant virus diversity and host interactions through global metagenomics.</title>
        <authorList>
            <person name="Schulz F."/>
            <person name="Roux S."/>
            <person name="Paez-Espino D."/>
            <person name="Jungbluth S."/>
            <person name="Walsh D.A."/>
            <person name="Denef V.J."/>
            <person name="McMahon K.D."/>
            <person name="Konstantinidis K.T."/>
            <person name="Eloe-Fadrosh E.A."/>
            <person name="Kyrpides N.C."/>
            <person name="Woyke T."/>
        </authorList>
    </citation>
    <scope>NUCLEOTIDE SEQUENCE</scope>
    <source>
        <strain evidence="2">GVMAG-M-3300009155-48</strain>
    </source>
</reference>